<keyword evidence="3" id="KW-1185">Reference proteome</keyword>
<reference evidence="3" key="1">
    <citation type="journal article" date="2018" name="Nat. Microbiol.">
        <title>Leveraging single-cell genomics to expand the fungal tree of life.</title>
        <authorList>
            <person name="Ahrendt S.R."/>
            <person name="Quandt C.A."/>
            <person name="Ciobanu D."/>
            <person name="Clum A."/>
            <person name="Salamov A."/>
            <person name="Andreopoulos B."/>
            <person name="Cheng J.F."/>
            <person name="Woyke T."/>
            <person name="Pelin A."/>
            <person name="Henrissat B."/>
            <person name="Reynolds N.K."/>
            <person name="Benny G.L."/>
            <person name="Smith M.E."/>
            <person name="James T.Y."/>
            <person name="Grigoriev I.V."/>
        </authorList>
    </citation>
    <scope>NUCLEOTIDE SEQUENCE [LARGE SCALE GENOMIC DNA]</scope>
</reference>
<dbReference type="Proteomes" id="UP000269721">
    <property type="component" value="Unassembled WGS sequence"/>
</dbReference>
<dbReference type="EMBL" id="KZ998219">
    <property type="protein sequence ID" value="RKO86415.1"/>
    <property type="molecule type" value="Genomic_DNA"/>
</dbReference>
<accession>A0A4P9W559</accession>
<proteinExistence type="predicted"/>
<protein>
    <submittedName>
        <fullName evidence="2">Uncharacterized protein</fullName>
    </submittedName>
</protein>
<evidence type="ECO:0000313" key="2">
    <source>
        <dbReference type="EMBL" id="RKO86415.1"/>
    </source>
</evidence>
<evidence type="ECO:0000313" key="3">
    <source>
        <dbReference type="Proteomes" id="UP000269721"/>
    </source>
</evidence>
<gene>
    <name evidence="2" type="ORF">BDK51DRAFT_45617</name>
</gene>
<sequence length="314" mass="34521">MVAFLSEFQTASVAFLRYATKPYYNVTQPQPPLAPYNGTGALFDARVLDMYVAQSALAEWRFRAPVCGHHGVIQLLGRAGRLVRRVSVVSADCYRLNVFLEAPRLPSLMLLALEVFEMTHLPHRRLQIHGDDRLGQNGRINDQSGDGRGHIGRIEGRQAQWIEQAQCRLEGVVPRGEVAELQRDGRFMPAEEGFLGLLGRVGGGGGKVSSGICEATSEAPFSLSGGRRRNRCAPPASPLDCRSTKTHVKKQRNPRSDRDCPVRDPVPLSADAHRCCGTPIFEHRRVPKAPLALGDKDSGVHLIGEEQRCGPIVH</sequence>
<name>A0A4P9W559_9FUNG</name>
<organism evidence="2 3">
    <name type="scientific">Blyttiomyces helicus</name>
    <dbReference type="NCBI Taxonomy" id="388810"/>
    <lineage>
        <taxon>Eukaryota</taxon>
        <taxon>Fungi</taxon>
        <taxon>Fungi incertae sedis</taxon>
        <taxon>Chytridiomycota</taxon>
        <taxon>Chytridiomycota incertae sedis</taxon>
        <taxon>Chytridiomycetes</taxon>
        <taxon>Chytridiomycetes incertae sedis</taxon>
        <taxon>Blyttiomyces</taxon>
    </lineage>
</organism>
<feature type="region of interest" description="Disordered" evidence="1">
    <location>
        <begin position="224"/>
        <end position="264"/>
    </location>
</feature>
<dbReference type="AlphaFoldDB" id="A0A4P9W559"/>
<feature type="compositionally biased region" description="Basic residues" evidence="1">
    <location>
        <begin position="244"/>
        <end position="253"/>
    </location>
</feature>
<evidence type="ECO:0000256" key="1">
    <source>
        <dbReference type="SAM" id="MobiDB-lite"/>
    </source>
</evidence>